<evidence type="ECO:0000256" key="1">
    <source>
        <dbReference type="SAM" id="SignalP"/>
    </source>
</evidence>
<dbReference type="Pfam" id="PF07007">
    <property type="entry name" value="LprI"/>
    <property type="match status" value="1"/>
</dbReference>
<protein>
    <submittedName>
        <fullName evidence="3">DUF1311 domain-containing protein</fullName>
    </submittedName>
</protein>
<proteinExistence type="predicted"/>
<feature type="chain" id="PRO_5019443105" evidence="1">
    <location>
        <begin position="20"/>
        <end position="216"/>
    </location>
</feature>
<accession>A0A3T0N0N9</accession>
<name>A0A3T0N0N9_9RHOB</name>
<dbReference type="AlphaFoldDB" id="A0A3T0N0N9"/>
<feature type="domain" description="Lysozyme inhibitor LprI-like N-terminal" evidence="2">
    <location>
        <begin position="82"/>
        <end position="188"/>
    </location>
</feature>
<feature type="signal peptide" evidence="1">
    <location>
        <begin position="1"/>
        <end position="19"/>
    </location>
</feature>
<organism evidence="3 4">
    <name type="scientific">Parasedimentitalea marina</name>
    <dbReference type="NCBI Taxonomy" id="2483033"/>
    <lineage>
        <taxon>Bacteria</taxon>
        <taxon>Pseudomonadati</taxon>
        <taxon>Pseudomonadota</taxon>
        <taxon>Alphaproteobacteria</taxon>
        <taxon>Rhodobacterales</taxon>
        <taxon>Paracoccaceae</taxon>
        <taxon>Parasedimentitalea</taxon>
    </lineage>
</organism>
<dbReference type="KEGG" id="sedi:EBB79_06560"/>
<dbReference type="EMBL" id="CP033219">
    <property type="protein sequence ID" value="AZV77586.1"/>
    <property type="molecule type" value="Genomic_DNA"/>
</dbReference>
<evidence type="ECO:0000259" key="2">
    <source>
        <dbReference type="Pfam" id="PF07007"/>
    </source>
</evidence>
<dbReference type="Gene3D" id="1.20.1270.180">
    <property type="match status" value="1"/>
</dbReference>
<evidence type="ECO:0000313" key="3">
    <source>
        <dbReference type="EMBL" id="AZV77586.1"/>
    </source>
</evidence>
<reference evidence="3 4" key="1">
    <citation type="submission" date="2018-10" db="EMBL/GenBank/DDBJ databases">
        <title>Parasedimentitalea marina sp. nov., a psychrophilic bacterium isolated from deep seawater of the New Britain Trench.</title>
        <authorList>
            <person name="Cao J."/>
        </authorList>
    </citation>
    <scope>NUCLEOTIDE SEQUENCE [LARGE SCALE GENOMIC DNA]</scope>
    <source>
        <strain evidence="3 4">W43</strain>
    </source>
</reference>
<dbReference type="InterPro" id="IPR009739">
    <property type="entry name" value="LprI-like_N"/>
</dbReference>
<gene>
    <name evidence="3" type="ORF">EBB79_06560</name>
</gene>
<evidence type="ECO:0000313" key="4">
    <source>
        <dbReference type="Proteomes" id="UP000283063"/>
    </source>
</evidence>
<dbReference type="RefSeq" id="WP_127748145.1">
    <property type="nucleotide sequence ID" value="NZ_CP033219.1"/>
</dbReference>
<keyword evidence="4" id="KW-1185">Reference proteome</keyword>
<dbReference type="OrthoDB" id="7340239at2"/>
<keyword evidence="1" id="KW-0732">Signal</keyword>
<dbReference type="Proteomes" id="UP000283063">
    <property type="component" value="Chromosome"/>
</dbReference>
<sequence length="216" mass="23606">MKHARVLTFGALLFGWALAVQVNAQVTISGETTPEDEGGFTFNSGLIESCMTEARDNLGSEGYRRAIPDAVHDCIGLGAADCMDQTDYSTYGMGQCLGLEAAYWAARLDYVYADLEIWADTMHAHVPADHYAIERTAPKTLKRMKAEGNRFRRASCQFQASTYWGGTAAGPARGACKLSRTAEQALKLENQLRGICGSQIGDGIREICKTREVTHQ</sequence>